<organism evidence="2">
    <name type="scientific">Schistosoma curassoni</name>
    <dbReference type="NCBI Taxonomy" id="6186"/>
    <lineage>
        <taxon>Eukaryota</taxon>
        <taxon>Metazoa</taxon>
        <taxon>Spiralia</taxon>
        <taxon>Lophotrochozoa</taxon>
        <taxon>Platyhelminthes</taxon>
        <taxon>Trematoda</taxon>
        <taxon>Digenea</taxon>
        <taxon>Strigeidida</taxon>
        <taxon>Schistosomatoidea</taxon>
        <taxon>Schistosomatidae</taxon>
        <taxon>Schistosoma</taxon>
    </lineage>
</organism>
<dbReference type="WBParaSite" id="SCUD_0000207201-mRNA-1">
    <property type="protein sequence ID" value="SCUD_0000207201-mRNA-1"/>
    <property type="gene ID" value="SCUD_0000207201"/>
</dbReference>
<evidence type="ECO:0000313" key="2">
    <source>
        <dbReference type="WBParaSite" id="SCUD_0000207201-mRNA-1"/>
    </source>
</evidence>
<feature type="compositionally biased region" description="Low complexity" evidence="1">
    <location>
        <begin position="8"/>
        <end position="23"/>
    </location>
</feature>
<accession>A0A183JH99</accession>
<evidence type="ECO:0000256" key="1">
    <source>
        <dbReference type="SAM" id="MobiDB-lite"/>
    </source>
</evidence>
<name>A0A183JH99_9TREM</name>
<protein>
    <submittedName>
        <fullName evidence="2">Uncharacterized protein</fullName>
    </submittedName>
</protein>
<reference evidence="2" key="1">
    <citation type="submission" date="2016-06" db="UniProtKB">
        <authorList>
            <consortium name="WormBaseParasite"/>
        </authorList>
    </citation>
    <scope>IDENTIFICATION</scope>
</reference>
<sequence length="40" mass="4390">MSRCQFKSFISRSRSSSLSVSYSTKPTPPAARLASLNPEN</sequence>
<dbReference type="AlphaFoldDB" id="A0A183JH99"/>
<proteinExistence type="predicted"/>
<feature type="region of interest" description="Disordered" evidence="1">
    <location>
        <begin position="1"/>
        <end position="40"/>
    </location>
</feature>